<dbReference type="EMBL" id="CAJNJA010023718">
    <property type="protein sequence ID" value="CAE7515242.1"/>
    <property type="molecule type" value="Genomic_DNA"/>
</dbReference>
<reference evidence="2" key="1">
    <citation type="submission" date="2021-02" db="EMBL/GenBank/DDBJ databases">
        <authorList>
            <person name="Dougan E. K."/>
            <person name="Rhodes N."/>
            <person name="Thang M."/>
            <person name="Chan C."/>
        </authorList>
    </citation>
    <scope>NUCLEOTIDE SEQUENCE</scope>
</reference>
<protein>
    <submittedName>
        <fullName evidence="2">Uncharacterized protein</fullName>
    </submittedName>
</protein>
<dbReference type="Proteomes" id="UP000601435">
    <property type="component" value="Unassembled WGS sequence"/>
</dbReference>
<proteinExistence type="predicted"/>
<dbReference type="AlphaFoldDB" id="A0A812T8H7"/>
<comment type="caution">
    <text evidence="2">The sequence shown here is derived from an EMBL/GenBank/DDBJ whole genome shotgun (WGS) entry which is preliminary data.</text>
</comment>
<gene>
    <name evidence="2" type="ORF">SNEC2469_LOCUS14730</name>
</gene>
<name>A0A812T8H7_9DINO</name>
<feature type="region of interest" description="Disordered" evidence="1">
    <location>
        <begin position="1"/>
        <end position="33"/>
    </location>
</feature>
<organism evidence="2 3">
    <name type="scientific">Symbiodinium necroappetens</name>
    <dbReference type="NCBI Taxonomy" id="1628268"/>
    <lineage>
        <taxon>Eukaryota</taxon>
        <taxon>Sar</taxon>
        <taxon>Alveolata</taxon>
        <taxon>Dinophyceae</taxon>
        <taxon>Suessiales</taxon>
        <taxon>Symbiodiniaceae</taxon>
        <taxon>Symbiodinium</taxon>
    </lineage>
</organism>
<evidence type="ECO:0000313" key="3">
    <source>
        <dbReference type="Proteomes" id="UP000601435"/>
    </source>
</evidence>
<keyword evidence="3" id="KW-1185">Reference proteome</keyword>
<accession>A0A812T8H7</accession>
<evidence type="ECO:0000256" key="1">
    <source>
        <dbReference type="SAM" id="MobiDB-lite"/>
    </source>
</evidence>
<sequence length="72" mass="8076">MPLSHGVAPATQECLRSSPKRATAQLRRLAQEKGSPSARRFLDELQRLALRINMIHLNTVMASLAAEKHWSQ</sequence>
<evidence type="ECO:0000313" key="2">
    <source>
        <dbReference type="EMBL" id="CAE7515242.1"/>
    </source>
</evidence>
<feature type="non-terminal residue" evidence="2">
    <location>
        <position position="72"/>
    </location>
</feature>